<organism evidence="2 3">
    <name type="scientific">Parafrankia soli</name>
    <dbReference type="NCBI Taxonomy" id="2599596"/>
    <lineage>
        <taxon>Bacteria</taxon>
        <taxon>Bacillati</taxon>
        <taxon>Actinomycetota</taxon>
        <taxon>Actinomycetes</taxon>
        <taxon>Frankiales</taxon>
        <taxon>Frankiaceae</taxon>
        <taxon>Parafrankia</taxon>
    </lineage>
</organism>
<reference evidence="3" key="1">
    <citation type="submission" date="2016-07" db="EMBL/GenBank/DDBJ databases">
        <title>Frankia sp. NRRL B-16219 Genome sequencing.</title>
        <authorList>
            <person name="Ghodhbane-Gtari F."/>
            <person name="Swanson E."/>
            <person name="Gueddou A."/>
            <person name="Louati M."/>
            <person name="Nouioui I."/>
            <person name="Hezbri K."/>
            <person name="Abebe-Akele F."/>
            <person name="Simpson S."/>
            <person name="Morris K."/>
            <person name="Thomas K."/>
            <person name="Gtari M."/>
            <person name="Tisa L.S."/>
        </authorList>
    </citation>
    <scope>NUCLEOTIDE SEQUENCE [LARGE SCALE GENOMIC DNA]</scope>
    <source>
        <strain evidence="3">NRRL B-16219</strain>
    </source>
</reference>
<dbReference type="Proteomes" id="UP000179769">
    <property type="component" value="Unassembled WGS sequence"/>
</dbReference>
<comment type="caution">
    <text evidence="2">The sequence shown here is derived from an EMBL/GenBank/DDBJ whole genome shotgun (WGS) entry which is preliminary data.</text>
</comment>
<proteinExistence type="predicted"/>
<name>A0A1S1RJA5_9ACTN</name>
<sequence>MPVAYCRVSVAATSCGRVATSSSPRTSTRTAAASTWTATSRTGKSGHLPDPMSAVAGPGWGTGSLPVVRGLELSAAMSAQPWPPSVWSLPVWSAGRLIAILVPAGIGCGDGWLRLRLRKSSSAR</sequence>
<keyword evidence="3" id="KW-1185">Reference proteome</keyword>
<gene>
    <name evidence="2" type="ORF">BBK14_30580</name>
</gene>
<accession>A0A1S1RJA5</accession>
<protein>
    <submittedName>
        <fullName evidence="2">Uncharacterized protein</fullName>
    </submittedName>
</protein>
<evidence type="ECO:0000256" key="1">
    <source>
        <dbReference type="SAM" id="MobiDB-lite"/>
    </source>
</evidence>
<feature type="region of interest" description="Disordered" evidence="1">
    <location>
        <begin position="20"/>
        <end position="55"/>
    </location>
</feature>
<dbReference type="EMBL" id="MAXA01000015">
    <property type="protein sequence ID" value="OHV44874.1"/>
    <property type="molecule type" value="Genomic_DNA"/>
</dbReference>
<dbReference type="AlphaFoldDB" id="A0A1S1RJA5"/>
<feature type="compositionally biased region" description="Low complexity" evidence="1">
    <location>
        <begin position="20"/>
        <end position="42"/>
    </location>
</feature>
<evidence type="ECO:0000313" key="2">
    <source>
        <dbReference type="EMBL" id="OHV44874.1"/>
    </source>
</evidence>
<evidence type="ECO:0000313" key="3">
    <source>
        <dbReference type="Proteomes" id="UP000179769"/>
    </source>
</evidence>